<accession>A0A225WBJ3</accession>
<name>A0A225WBJ3_9STRA</name>
<dbReference type="Gene3D" id="3.40.33.10">
    <property type="entry name" value="CAP"/>
    <property type="match status" value="1"/>
</dbReference>
<keyword evidence="4" id="KW-1185">Reference proteome</keyword>
<evidence type="ECO:0000256" key="1">
    <source>
        <dbReference type="SAM" id="SignalP"/>
    </source>
</evidence>
<reference evidence="4" key="1">
    <citation type="submission" date="2017-03" db="EMBL/GenBank/DDBJ databases">
        <title>Phytopthora megakarya and P. palmivora, two closely related causual agents of cacao black pod achieved similar genome size and gene model numbers by different mechanisms.</title>
        <authorList>
            <person name="Ali S."/>
            <person name="Shao J."/>
            <person name="Larry D.J."/>
            <person name="Kronmiller B."/>
            <person name="Shen D."/>
            <person name="Strem M.D."/>
            <person name="Melnick R.L."/>
            <person name="Guiltinan M.J."/>
            <person name="Tyler B.M."/>
            <person name="Meinhardt L.W."/>
            <person name="Bailey B.A."/>
        </authorList>
    </citation>
    <scope>NUCLEOTIDE SEQUENCE [LARGE SCALE GENOMIC DNA]</scope>
    <source>
        <strain evidence="4">zdho120</strain>
    </source>
</reference>
<evidence type="ECO:0000259" key="2">
    <source>
        <dbReference type="Pfam" id="PF00188"/>
    </source>
</evidence>
<feature type="domain" description="SCP" evidence="2">
    <location>
        <begin position="46"/>
        <end position="161"/>
    </location>
</feature>
<dbReference type="EMBL" id="NBNE01001269">
    <property type="protein sequence ID" value="OWZ14754.1"/>
    <property type="molecule type" value="Genomic_DNA"/>
</dbReference>
<dbReference type="SUPFAM" id="SSF55797">
    <property type="entry name" value="PR-1-like"/>
    <property type="match status" value="1"/>
</dbReference>
<dbReference type="InterPro" id="IPR035940">
    <property type="entry name" value="CAP_sf"/>
</dbReference>
<comment type="caution">
    <text evidence="3">The sequence shown here is derived from an EMBL/GenBank/DDBJ whole genome shotgun (WGS) entry which is preliminary data.</text>
</comment>
<dbReference type="Proteomes" id="UP000198211">
    <property type="component" value="Unassembled WGS sequence"/>
</dbReference>
<keyword evidence="1" id="KW-0732">Signal</keyword>
<dbReference type="CDD" id="cd05379">
    <property type="entry name" value="CAP_bacterial"/>
    <property type="match status" value="1"/>
</dbReference>
<dbReference type="Pfam" id="PF00188">
    <property type="entry name" value="CAP"/>
    <property type="match status" value="1"/>
</dbReference>
<feature type="chain" id="PRO_5013302354" description="SCP domain-containing protein" evidence="1">
    <location>
        <begin position="21"/>
        <end position="181"/>
    </location>
</feature>
<dbReference type="STRING" id="4795.A0A225WBJ3"/>
<dbReference type="InterPro" id="IPR014044">
    <property type="entry name" value="CAP_dom"/>
</dbReference>
<sequence length="181" mass="19551">MNIKGFFTIVLVTFVSVVNGEAAVQEVEAVQRDLQAVVNFGTNLANAINMKRSERGVNKAICLNAKLMAAAQIQATDMATNNFVATTGSDGSTPTVRYTRQGFTATTSTELVAAGYSSASAVLAAWIQTGALPRLLGNYKYMGIGYKYDSTKAYRHFWVLDLANANGYPYGEVCGYPYGYH</sequence>
<gene>
    <name evidence="3" type="ORF">PHMEG_00011713</name>
</gene>
<evidence type="ECO:0000313" key="3">
    <source>
        <dbReference type="EMBL" id="OWZ14754.1"/>
    </source>
</evidence>
<dbReference type="PANTHER" id="PTHR31157:SF1">
    <property type="entry name" value="SCP DOMAIN-CONTAINING PROTEIN"/>
    <property type="match status" value="1"/>
</dbReference>
<feature type="signal peptide" evidence="1">
    <location>
        <begin position="1"/>
        <end position="20"/>
    </location>
</feature>
<proteinExistence type="predicted"/>
<evidence type="ECO:0000313" key="4">
    <source>
        <dbReference type="Proteomes" id="UP000198211"/>
    </source>
</evidence>
<protein>
    <recommendedName>
        <fullName evidence="2">SCP domain-containing protein</fullName>
    </recommendedName>
</protein>
<dbReference type="OrthoDB" id="97450at2759"/>
<organism evidence="3 4">
    <name type="scientific">Phytophthora megakarya</name>
    <dbReference type="NCBI Taxonomy" id="4795"/>
    <lineage>
        <taxon>Eukaryota</taxon>
        <taxon>Sar</taxon>
        <taxon>Stramenopiles</taxon>
        <taxon>Oomycota</taxon>
        <taxon>Peronosporomycetes</taxon>
        <taxon>Peronosporales</taxon>
        <taxon>Peronosporaceae</taxon>
        <taxon>Phytophthora</taxon>
    </lineage>
</organism>
<dbReference type="AlphaFoldDB" id="A0A225WBJ3"/>
<dbReference type="PANTHER" id="PTHR31157">
    <property type="entry name" value="SCP DOMAIN-CONTAINING PROTEIN"/>
    <property type="match status" value="1"/>
</dbReference>